<dbReference type="InterPro" id="IPR052726">
    <property type="entry name" value="Phage_Baseplate_Hub"/>
</dbReference>
<name>A0A8S5TKL9_9CAUD</name>
<accession>A0A8S5TKL9</accession>
<dbReference type="Pfam" id="PF05954">
    <property type="entry name" value="Phage_GPD"/>
    <property type="match status" value="1"/>
</dbReference>
<reference evidence="1" key="1">
    <citation type="journal article" date="2021" name="Proc. Natl. Acad. Sci. U.S.A.">
        <title>A Catalog of Tens of Thousands of Viruses from Human Metagenomes Reveals Hidden Associations with Chronic Diseases.</title>
        <authorList>
            <person name="Tisza M.J."/>
            <person name="Buck C.B."/>
        </authorList>
    </citation>
    <scope>NUCLEOTIDE SEQUENCE</scope>
    <source>
        <strain evidence="1">CtwQT14</strain>
    </source>
</reference>
<sequence length="322" mass="36438">MLKPVFQLFYEKKNITKDVSAYVTSIEYTDVEDGESDELQITFEDSENLWQGAWIPTKGDCLEAHIGYDLSKLLNCGVFEIDEIEFDTPPDVVIVKGLATGIKKPFRQKNSQGYESTTLKQIALKVAKKHNLTLIGDIEDITVDRITQNKESDLTFLSRLAEEYGYIFKVTDKNLVFYDVQHLKGAKSTQIFYKSDLSRINLREKTSQKYKSVQVSYYDPKKKKTVKASARNENVKKGDTLKITVRCSNRKQAVQKAKAALSTADTTIQGSIELVGNPYLVAGLNIELKGIGHFSGKYHIKQARHVIDRSTGYKTYCEVESC</sequence>
<dbReference type="PANTHER" id="PTHR35862">
    <property type="entry name" value="FELS-2 PROPHAGE PROTEIN"/>
    <property type="match status" value="1"/>
</dbReference>
<protein>
    <submittedName>
        <fullName evidence="1">Tail protein</fullName>
    </submittedName>
</protein>
<proteinExistence type="predicted"/>
<evidence type="ECO:0000313" key="1">
    <source>
        <dbReference type="EMBL" id="DAF63551.1"/>
    </source>
</evidence>
<dbReference type="Gene3D" id="3.55.50.10">
    <property type="entry name" value="Baseplate protein-like domains"/>
    <property type="match status" value="1"/>
</dbReference>
<dbReference type="SUPFAM" id="SSF69279">
    <property type="entry name" value="Phage tail proteins"/>
    <property type="match status" value="1"/>
</dbReference>
<dbReference type="PANTHER" id="PTHR35862:SF1">
    <property type="entry name" value="FELS-2 PROPHAGE PROTEIN"/>
    <property type="match status" value="1"/>
</dbReference>
<dbReference type="EMBL" id="BK032842">
    <property type="protein sequence ID" value="DAF63551.1"/>
    <property type="molecule type" value="Genomic_DNA"/>
</dbReference>
<organism evidence="1">
    <name type="scientific">Siphoviridae sp. ctwQT14</name>
    <dbReference type="NCBI Taxonomy" id="2827971"/>
    <lineage>
        <taxon>Viruses</taxon>
        <taxon>Duplodnaviria</taxon>
        <taxon>Heunggongvirae</taxon>
        <taxon>Uroviricota</taxon>
        <taxon>Caudoviricetes</taxon>
    </lineage>
</organism>